<dbReference type="InterPro" id="IPR029044">
    <property type="entry name" value="Nucleotide-diphossugar_trans"/>
</dbReference>
<dbReference type="RefSeq" id="WP_090658519.1">
    <property type="nucleotide sequence ID" value="NZ_FOXQ01000006.1"/>
</dbReference>
<evidence type="ECO:0000313" key="3">
    <source>
        <dbReference type="Proteomes" id="UP000199031"/>
    </source>
</evidence>
<dbReference type="Gene3D" id="3.90.550.10">
    <property type="entry name" value="Spore Coat Polysaccharide Biosynthesis Protein SpsA, Chain A"/>
    <property type="match status" value="1"/>
</dbReference>
<dbReference type="AlphaFoldDB" id="A0A1I5WGS9"/>
<gene>
    <name evidence="2" type="ORF">SAMN05444277_106170</name>
</gene>
<dbReference type="Proteomes" id="UP000199031">
    <property type="component" value="Unassembled WGS sequence"/>
</dbReference>
<dbReference type="STRING" id="1465490.SAMN05444277_106170"/>
<dbReference type="InterPro" id="IPR001173">
    <property type="entry name" value="Glyco_trans_2-like"/>
</dbReference>
<organism evidence="2 3">
    <name type="scientific">Parafilimonas terrae</name>
    <dbReference type="NCBI Taxonomy" id="1465490"/>
    <lineage>
        <taxon>Bacteria</taxon>
        <taxon>Pseudomonadati</taxon>
        <taxon>Bacteroidota</taxon>
        <taxon>Chitinophagia</taxon>
        <taxon>Chitinophagales</taxon>
        <taxon>Chitinophagaceae</taxon>
        <taxon>Parafilimonas</taxon>
    </lineage>
</organism>
<dbReference type="PANTHER" id="PTHR22916">
    <property type="entry name" value="GLYCOSYLTRANSFERASE"/>
    <property type="match status" value="1"/>
</dbReference>
<dbReference type="CDD" id="cd00761">
    <property type="entry name" value="Glyco_tranf_GTA_type"/>
    <property type="match status" value="1"/>
</dbReference>
<accession>A0A1I5WGS9</accession>
<dbReference type="EMBL" id="FOXQ01000006">
    <property type="protein sequence ID" value="SFQ18788.1"/>
    <property type="molecule type" value="Genomic_DNA"/>
</dbReference>
<keyword evidence="2" id="KW-0808">Transferase</keyword>
<dbReference type="SUPFAM" id="SSF53448">
    <property type="entry name" value="Nucleotide-diphospho-sugar transferases"/>
    <property type="match status" value="1"/>
</dbReference>
<evidence type="ECO:0000313" key="2">
    <source>
        <dbReference type="EMBL" id="SFQ18788.1"/>
    </source>
</evidence>
<dbReference type="GO" id="GO:0016758">
    <property type="term" value="F:hexosyltransferase activity"/>
    <property type="evidence" value="ECO:0007669"/>
    <property type="project" value="UniProtKB-ARBA"/>
</dbReference>
<keyword evidence="3" id="KW-1185">Reference proteome</keyword>
<evidence type="ECO:0000259" key="1">
    <source>
        <dbReference type="Pfam" id="PF00535"/>
    </source>
</evidence>
<dbReference type="Pfam" id="PF00535">
    <property type="entry name" value="Glycos_transf_2"/>
    <property type="match status" value="1"/>
</dbReference>
<dbReference type="OrthoDB" id="597270at2"/>
<protein>
    <submittedName>
        <fullName evidence="2">Glycosyltransferase involved in cell wall bisynthesis</fullName>
    </submittedName>
</protein>
<name>A0A1I5WGS9_9BACT</name>
<dbReference type="PANTHER" id="PTHR22916:SF3">
    <property type="entry name" value="UDP-GLCNAC:BETAGAL BETA-1,3-N-ACETYLGLUCOSAMINYLTRANSFERASE-LIKE PROTEIN 1"/>
    <property type="match status" value="1"/>
</dbReference>
<reference evidence="2 3" key="1">
    <citation type="submission" date="2016-10" db="EMBL/GenBank/DDBJ databases">
        <authorList>
            <person name="de Groot N.N."/>
        </authorList>
    </citation>
    <scope>NUCLEOTIDE SEQUENCE [LARGE SCALE GENOMIC DNA]</scope>
    <source>
        <strain evidence="2 3">DSM 28286</strain>
    </source>
</reference>
<proteinExistence type="predicted"/>
<sequence>MQFSTEDTGFPLVSIIIPAYNRETLIGETLHSVVEQTYVNWECIIVDDGSSDNTETVVKSFCEKDNRFKLFKNNRKKGAPGARNTGLDICSGEYVIFLDSDDLLENFCLETRINYFKQYPAENFLVFPMLFFENNKTNLKGLWNIDSTESDLIRFLRIDALWQTTGAIYKKQTLFEVNGFNETLTFWQDYDLHLRLILSKKRYKKFLNGKPDSYYRQHSIGSIGSSIPFVSSLETLKKRIDFFENIVQYIQSNHICLNKREGRALWSTIGFLNSCYLFVHHNHRLFKKAYSTQYRKFRKEMYYAKINYMHDFLLYIRRRGAIHRIYVVYKWIFQKYLLDYNIFTENTLLKTFEELNIRKIDI</sequence>
<feature type="domain" description="Glycosyltransferase 2-like" evidence="1">
    <location>
        <begin position="14"/>
        <end position="170"/>
    </location>
</feature>